<dbReference type="SUPFAM" id="SSF55383">
    <property type="entry name" value="Copper amine oxidase, domain N"/>
    <property type="match status" value="1"/>
</dbReference>
<dbReference type="InterPro" id="IPR036582">
    <property type="entry name" value="Mao_N_sf"/>
</dbReference>
<organism evidence="3 4">
    <name type="scientific">Paenibacillus oryzisoli</name>
    <dbReference type="NCBI Taxonomy" id="1850517"/>
    <lineage>
        <taxon>Bacteria</taxon>
        <taxon>Bacillati</taxon>
        <taxon>Bacillota</taxon>
        <taxon>Bacilli</taxon>
        <taxon>Bacillales</taxon>
        <taxon>Paenibacillaceae</taxon>
        <taxon>Paenibacillus</taxon>
    </lineage>
</organism>
<dbReference type="Proteomes" id="UP000078454">
    <property type="component" value="Unassembled WGS sequence"/>
</dbReference>
<name>A0A198AIR3_9BACL</name>
<dbReference type="STRING" id="1850517.A8708_30010"/>
<dbReference type="Pfam" id="PF07833">
    <property type="entry name" value="Cu_amine_oxidN1"/>
    <property type="match status" value="1"/>
</dbReference>
<evidence type="ECO:0000313" key="3">
    <source>
        <dbReference type="EMBL" id="OAS21127.1"/>
    </source>
</evidence>
<dbReference type="OrthoDB" id="2596589at2"/>
<dbReference type="InterPro" id="IPR012854">
    <property type="entry name" value="Cu_amine_oxidase-like_N"/>
</dbReference>
<dbReference type="RefSeq" id="WP_068662704.1">
    <property type="nucleotide sequence ID" value="NZ_LYPB01000049.1"/>
</dbReference>
<evidence type="ECO:0000259" key="2">
    <source>
        <dbReference type="Pfam" id="PF07833"/>
    </source>
</evidence>
<keyword evidence="4" id="KW-1185">Reference proteome</keyword>
<accession>A0A198AIR3</accession>
<evidence type="ECO:0000313" key="4">
    <source>
        <dbReference type="Proteomes" id="UP000078454"/>
    </source>
</evidence>
<reference evidence="3 4" key="1">
    <citation type="submission" date="2016-05" db="EMBL/GenBank/DDBJ databases">
        <title>Paenibacillus sp. 1ZS3-15 nov., isolated from the rhizosphere soil.</title>
        <authorList>
            <person name="Zhang X.X."/>
            <person name="Zhang J."/>
        </authorList>
    </citation>
    <scope>NUCLEOTIDE SEQUENCE [LARGE SCALE GENOMIC DNA]</scope>
    <source>
        <strain evidence="3 4">1ZS3-15</strain>
    </source>
</reference>
<dbReference type="EMBL" id="LYPB01000049">
    <property type="protein sequence ID" value="OAS21127.1"/>
    <property type="molecule type" value="Genomic_DNA"/>
</dbReference>
<feature type="signal peptide" evidence="1">
    <location>
        <begin position="1"/>
        <end position="25"/>
    </location>
</feature>
<feature type="chain" id="PRO_5008278093" description="Copper amine oxidase-like N-terminal domain-containing protein" evidence="1">
    <location>
        <begin position="26"/>
        <end position="179"/>
    </location>
</feature>
<evidence type="ECO:0000256" key="1">
    <source>
        <dbReference type="SAM" id="SignalP"/>
    </source>
</evidence>
<dbReference type="AlphaFoldDB" id="A0A198AIR3"/>
<gene>
    <name evidence="3" type="ORF">A8708_30010</name>
</gene>
<feature type="domain" description="Copper amine oxidase-like N-terminal" evidence="2">
    <location>
        <begin position="43"/>
        <end position="87"/>
    </location>
</feature>
<protein>
    <recommendedName>
        <fullName evidence="2">Copper amine oxidase-like N-terminal domain-containing protein</fullName>
    </recommendedName>
</protein>
<sequence>MRQYKMLFVGLITGAILATAGTSFAESAITEVKAFLRPDFTVQVDGNKAELENTPLIYEGSSYLPVRELAGLLGKEVDFNNGTIVLREKTVNSADWISLRDYAAMNNLKVSTVPDTNNTVFSASINSVTLFTFEGSKATNGNSFTATTPKGDVIKMTNVNGDSLLNISDLTKLDILYVK</sequence>
<proteinExistence type="predicted"/>
<keyword evidence="1" id="KW-0732">Signal</keyword>
<comment type="caution">
    <text evidence="3">The sequence shown here is derived from an EMBL/GenBank/DDBJ whole genome shotgun (WGS) entry which is preliminary data.</text>
</comment>